<dbReference type="AlphaFoldDB" id="A0AAE3J6N4"/>
<dbReference type="PIRSF" id="PIRSF007663">
    <property type="entry name" value="UCP007663"/>
    <property type="match status" value="1"/>
</dbReference>
<organism evidence="4 5">
    <name type="scientific">Fusicatenibacter faecihominis</name>
    <dbReference type="NCBI Taxonomy" id="2881276"/>
    <lineage>
        <taxon>Bacteria</taxon>
        <taxon>Bacillati</taxon>
        <taxon>Bacillota</taxon>
        <taxon>Clostridia</taxon>
        <taxon>Lachnospirales</taxon>
        <taxon>Lachnospiraceae</taxon>
        <taxon>Fusicatenibacter</taxon>
    </lineage>
</organism>
<feature type="domain" description="Alpha fucosidase A-like C-terminal" evidence="2">
    <location>
        <begin position="689"/>
        <end position="751"/>
    </location>
</feature>
<dbReference type="InterPro" id="IPR054363">
    <property type="entry name" value="GH95_cat"/>
</dbReference>
<dbReference type="RefSeq" id="WP_178045469.1">
    <property type="nucleotide sequence ID" value="NZ_JAJEPR010000014.1"/>
</dbReference>
<feature type="domain" description="Glycosyl hydrolase family 95 catalytic" evidence="3">
    <location>
        <begin position="279"/>
        <end position="687"/>
    </location>
</feature>
<evidence type="ECO:0000313" key="4">
    <source>
        <dbReference type="EMBL" id="MCC2190076.1"/>
    </source>
</evidence>
<dbReference type="EMBL" id="JAJEPR010000014">
    <property type="protein sequence ID" value="MCC2190076.1"/>
    <property type="molecule type" value="Genomic_DNA"/>
</dbReference>
<dbReference type="Pfam" id="PF14498">
    <property type="entry name" value="Glyco_hyd_65N_2"/>
    <property type="match status" value="1"/>
</dbReference>
<feature type="domain" description="Glycosyl hydrolase family 95 N-terminal" evidence="1">
    <location>
        <begin position="3"/>
        <end position="253"/>
    </location>
</feature>
<dbReference type="Pfam" id="PF22124">
    <property type="entry name" value="Glyco_hydro_95_cat"/>
    <property type="match status" value="1"/>
</dbReference>
<reference evidence="4 5" key="1">
    <citation type="submission" date="2021-10" db="EMBL/GenBank/DDBJ databases">
        <title>Anaerobic single-cell dispensing facilitates the cultivation of human gut bacteria.</title>
        <authorList>
            <person name="Afrizal A."/>
        </authorList>
    </citation>
    <scope>NUCLEOTIDE SEQUENCE [LARGE SCALE GENOMIC DNA]</scope>
    <source>
        <strain evidence="4 5">CLA-AA-H277</strain>
    </source>
</reference>
<dbReference type="SUPFAM" id="SSF48208">
    <property type="entry name" value="Six-hairpin glycosidases"/>
    <property type="match status" value="1"/>
</dbReference>
<accession>A0AAE3J6N4</accession>
<dbReference type="InterPro" id="IPR027414">
    <property type="entry name" value="GH95_N_dom"/>
</dbReference>
<dbReference type="Pfam" id="PF21307">
    <property type="entry name" value="Glyco_hydro_95_C"/>
    <property type="match status" value="1"/>
</dbReference>
<keyword evidence="5" id="KW-1185">Reference proteome</keyword>
<dbReference type="InterPro" id="IPR012341">
    <property type="entry name" value="6hp_glycosidase-like_sf"/>
</dbReference>
<dbReference type="PANTHER" id="PTHR31084:SF0">
    <property type="entry name" value="ALPHA-L-FUCOSIDASE 2"/>
    <property type="match status" value="1"/>
</dbReference>
<name>A0AAE3J6N4_9FIRM</name>
<dbReference type="Gene3D" id="1.50.10.10">
    <property type="match status" value="1"/>
</dbReference>
<dbReference type="InterPro" id="IPR049053">
    <property type="entry name" value="AFCA-like_C"/>
</dbReference>
<dbReference type="InterPro" id="IPR016518">
    <property type="entry name" value="Alpha-L-fucosidase"/>
</dbReference>
<evidence type="ECO:0000259" key="1">
    <source>
        <dbReference type="Pfam" id="PF14498"/>
    </source>
</evidence>
<sequence>MKLYYDQPARNWHESLPMGNGRLGATVYGGTKKETLALNEDTLWSGYPEKTQKELPEGYLTKVRELTEKREYQKALDYLQDCFKTSEDVQMYIPFGNLCMEMLGEEEISDYHRELCLDTAEVIVAYKNHGAQVEKRCLISRPAQALVYHILSEEAFSLKIYVEGGYPKETSCEAGILKTKGHCPGRVPFTVGEGGSEKAVPVFPEEPEKQGMWYEGWAKVVTDGEVEEAGDALIVKNAKELTLYYDIRTSFNGYDKHPVLEGISPVPLLEKDLTCAEKSYASLRTEHLVEYETYYDRVRLSLGEEEEDRDLRQRLIDFKDHPEDIGLSALLFQYGRYLLIASSRPGTQAANLQGIWNAELVPPWFSDYTININTEMNYWPAGLCNLAEMGEPLVKLCEELAADGKETAKNYFGVNGACSFHNADIWRKTTPADGLAQWNFWPMGYAWLCRNLFDQYLFTEDREYLERIYPVLKENVRFCVESAVHTGKGYAASPATSPENEFFFENAKLTVAQYTENENAIVRNLLRDYLEASAILGIKDELTEKAELVRSQMVPTAIGSEGQILEWNEEFGEVDQHHRHLSHLYELHPGRGITEDTPALYEAARNSLLRRGDEGTGWSLAWKILMWARMKDGAHVGELLNHILRLVEPDGSTHMTGGGVYANMLCAHPPYQIDGNFGYTAGVAESLLQSHAGVIDILPALPTRWTKGEVTGLKARGNITVDITWENSKVEAQLYSDTDKTVSVRIGKEEQAEIELKAGMLYILDGELN</sequence>
<dbReference type="GO" id="GO:0005975">
    <property type="term" value="P:carbohydrate metabolic process"/>
    <property type="evidence" value="ECO:0007669"/>
    <property type="project" value="InterPro"/>
</dbReference>
<dbReference type="GO" id="GO:0004560">
    <property type="term" value="F:alpha-L-fucosidase activity"/>
    <property type="evidence" value="ECO:0007669"/>
    <property type="project" value="InterPro"/>
</dbReference>
<dbReference type="PANTHER" id="PTHR31084">
    <property type="entry name" value="ALPHA-L-FUCOSIDASE 2"/>
    <property type="match status" value="1"/>
</dbReference>
<dbReference type="Proteomes" id="UP001197875">
    <property type="component" value="Unassembled WGS sequence"/>
</dbReference>
<evidence type="ECO:0000259" key="2">
    <source>
        <dbReference type="Pfam" id="PF21307"/>
    </source>
</evidence>
<proteinExistence type="predicted"/>
<keyword evidence="4" id="KW-0378">Hydrolase</keyword>
<evidence type="ECO:0000259" key="3">
    <source>
        <dbReference type="Pfam" id="PF22124"/>
    </source>
</evidence>
<dbReference type="InterPro" id="IPR008928">
    <property type="entry name" value="6-hairpin_glycosidase_sf"/>
</dbReference>
<comment type="caution">
    <text evidence="4">The sequence shown here is derived from an EMBL/GenBank/DDBJ whole genome shotgun (WGS) entry which is preliminary data.</text>
</comment>
<protein>
    <submittedName>
        <fullName evidence="4">Glycoside hydrolase family 95 protein</fullName>
    </submittedName>
</protein>
<gene>
    <name evidence="4" type="ORF">LKD71_09700</name>
</gene>
<evidence type="ECO:0000313" key="5">
    <source>
        <dbReference type="Proteomes" id="UP001197875"/>
    </source>
</evidence>